<evidence type="ECO:0000259" key="1">
    <source>
        <dbReference type="PROSITE" id="PS50878"/>
    </source>
</evidence>
<protein>
    <submittedName>
        <fullName evidence="2">Group II intron reverse transcriptase/maturase</fullName>
        <ecNumber evidence="2">2.7.7.49</ecNumber>
    </submittedName>
</protein>
<keyword evidence="2" id="KW-0548">Nucleotidyltransferase</keyword>
<dbReference type="NCBIfam" id="TIGR04416">
    <property type="entry name" value="group_II_RT_mat"/>
    <property type="match status" value="1"/>
</dbReference>
<sequence>MITGLERIAQNKLKYPESKHLNLIHYVNVENLKGAYKRINGKKATGTDKVSKDEYGKDLEANLNQLVARMKTFSYRPQPTKRVYIPKAGSNKLRPLVIPSFEDKLVQNIMADVLSEIYEPIFYDFSYGFRKDRDCHKAIEHLSEMIQRNKVNYIVDADIKGFFDNVDHKILMEFLRKEIGDDVFLRYIIRFLKAGIMEHGKKIENDKNIPQGGLISPVLGNVYIYYALDMWFEIVVKKYCQGFCGIVRYADDFVCCFEYKAEAQEFFVKLQERLAKFKLEIEVNKSKIIRFGRYAGEGKGTFDFLGFTFISGTDRKGRYRTIKLTSKKKMSAKMKAANEWIHANMHMPVNELIKKLNTKLIGHYRYYGITGNYDKLEMFRWYVIERLKAWLHRRSQRAKMTWEKFDKIIEYNPIVKPKVYHSI</sequence>
<dbReference type="PROSITE" id="PS50878">
    <property type="entry name" value="RT_POL"/>
    <property type="match status" value="1"/>
</dbReference>
<dbReference type="Pfam" id="PF00078">
    <property type="entry name" value="RVT_1"/>
    <property type="match status" value="1"/>
</dbReference>
<keyword evidence="2" id="KW-0695">RNA-directed DNA polymerase</keyword>
<dbReference type="AlphaFoldDB" id="A0AB36B714"/>
<proteinExistence type="predicted"/>
<keyword evidence="2" id="KW-0808">Transferase</keyword>
<evidence type="ECO:0000313" key="2">
    <source>
        <dbReference type="EMBL" id="MZH56565.1"/>
    </source>
</evidence>
<reference evidence="2" key="1">
    <citation type="journal article" date="2019" name="Nat. Med.">
        <title>A library of human gut bacterial isolates paired with longitudinal multiomics data enables mechanistic microbiome research.</title>
        <authorList>
            <person name="Poyet M."/>
            <person name="Groussin M."/>
            <person name="Gibbons S.M."/>
            <person name="Avila-Pacheco J."/>
            <person name="Jiang X."/>
            <person name="Kearney S.M."/>
            <person name="Perrotta A.R."/>
            <person name="Berdy B."/>
            <person name="Zhao S."/>
            <person name="Lieberman T.D."/>
            <person name="Swanson P.K."/>
            <person name="Smith M."/>
            <person name="Roesemann S."/>
            <person name="Alexander J.E."/>
            <person name="Rich S.A."/>
            <person name="Livny J."/>
            <person name="Vlamakis H."/>
            <person name="Clish C."/>
            <person name="Bullock K."/>
            <person name="Deik A."/>
            <person name="Scott J."/>
            <person name="Pierce K.A."/>
            <person name="Xavier R.J."/>
            <person name="Alm E.J."/>
        </authorList>
    </citation>
    <scope>NUCLEOTIDE SEQUENCE</scope>
    <source>
        <strain evidence="2">BIOML-A12</strain>
    </source>
</reference>
<evidence type="ECO:0000313" key="3">
    <source>
        <dbReference type="Proteomes" id="UP000604383"/>
    </source>
</evidence>
<dbReference type="RefSeq" id="WP_161129281.1">
    <property type="nucleotide sequence ID" value="NZ_WWTM01000020.1"/>
</dbReference>
<dbReference type="InterPro" id="IPR051083">
    <property type="entry name" value="GrpII_Intron_Splice-Mob/Def"/>
</dbReference>
<name>A0AB36B714_CLOIN</name>
<dbReference type="PANTHER" id="PTHR34047">
    <property type="entry name" value="NUCLEAR INTRON MATURASE 1, MITOCHONDRIAL-RELATED"/>
    <property type="match status" value="1"/>
</dbReference>
<dbReference type="EMBL" id="WWTN01000021">
    <property type="protein sequence ID" value="MZH56565.1"/>
    <property type="molecule type" value="Genomic_DNA"/>
</dbReference>
<gene>
    <name evidence="2" type="primary">ltrA</name>
    <name evidence="2" type="ORF">GT664_12590</name>
</gene>
<dbReference type="Proteomes" id="UP000604383">
    <property type="component" value="Unassembled WGS sequence"/>
</dbReference>
<dbReference type="PANTHER" id="PTHR34047:SF8">
    <property type="entry name" value="PROTEIN YKFC"/>
    <property type="match status" value="1"/>
</dbReference>
<dbReference type="InterPro" id="IPR013597">
    <property type="entry name" value="Mat_intron_G2"/>
</dbReference>
<dbReference type="InterPro" id="IPR043502">
    <property type="entry name" value="DNA/RNA_pol_sf"/>
</dbReference>
<dbReference type="Pfam" id="PF08388">
    <property type="entry name" value="GIIM"/>
    <property type="match status" value="1"/>
</dbReference>
<dbReference type="GO" id="GO:0003964">
    <property type="term" value="F:RNA-directed DNA polymerase activity"/>
    <property type="evidence" value="ECO:0007669"/>
    <property type="project" value="UniProtKB-KW"/>
</dbReference>
<accession>A0AB36B714</accession>
<comment type="caution">
    <text evidence="2">The sequence shown here is derived from an EMBL/GenBank/DDBJ whole genome shotgun (WGS) entry which is preliminary data.</text>
</comment>
<dbReference type="EC" id="2.7.7.49" evidence="2"/>
<dbReference type="SUPFAM" id="SSF56672">
    <property type="entry name" value="DNA/RNA polymerases"/>
    <property type="match status" value="1"/>
</dbReference>
<dbReference type="InterPro" id="IPR030931">
    <property type="entry name" value="Group_II_RT_mat"/>
</dbReference>
<feature type="domain" description="Reverse transcriptase" evidence="1">
    <location>
        <begin position="66"/>
        <end position="309"/>
    </location>
</feature>
<organism evidence="2 3">
    <name type="scientific">Clostridium innocuum</name>
    <dbReference type="NCBI Taxonomy" id="1522"/>
    <lineage>
        <taxon>Bacteria</taxon>
        <taxon>Bacillati</taxon>
        <taxon>Bacillota</taxon>
        <taxon>Clostridia</taxon>
        <taxon>Eubacteriales</taxon>
        <taxon>Clostridiaceae</taxon>
        <taxon>Clostridium</taxon>
    </lineage>
</organism>
<dbReference type="CDD" id="cd01651">
    <property type="entry name" value="RT_G2_intron"/>
    <property type="match status" value="1"/>
</dbReference>
<dbReference type="InterPro" id="IPR000477">
    <property type="entry name" value="RT_dom"/>
</dbReference>